<dbReference type="Proteomes" id="UP001321520">
    <property type="component" value="Chromosome"/>
</dbReference>
<sequence>MASPNSLLMTEDEQARDFLRGVLSKHGFQVILASTGQGGMEQFSPGLFQLVVVDLQLADISGLEVLRKVKRLSPETAVIIISDSVEMDDVLQTIRLGACDYFRKPIEQETLMDRAICRISEAENLAQQNREYRQALECRNRELSDHLELLRRDQEAGRLLQQHLLPRTPYRYPGGVEAAYFLIPSLYLSGDFVDYGLFGERFVAFYLVDVSGHGVSSALVTSLVKHSIMHCLRERPLFTHPEFLNADLLEMLELINRELLSTPMGKHASMFVGVIDTAENQLLYSVAGQIPMPVLVSAGDAEWLAGKGRPLGIFERGDWQVMCVELPSRWQLVACSDGVLELLQGNLLEKEAQLLQLIEESEGELEQLRKSLKVDTFGALPDDITILTLGHK</sequence>
<keyword evidence="6" id="KW-1185">Reference proteome</keyword>
<dbReference type="SUPFAM" id="SSF52172">
    <property type="entry name" value="CheY-like"/>
    <property type="match status" value="1"/>
</dbReference>
<organism evidence="5 6">
    <name type="scientific">Microbulbifer spongiae</name>
    <dbReference type="NCBI Taxonomy" id="2944933"/>
    <lineage>
        <taxon>Bacteria</taxon>
        <taxon>Pseudomonadati</taxon>
        <taxon>Pseudomonadota</taxon>
        <taxon>Gammaproteobacteria</taxon>
        <taxon>Cellvibrionales</taxon>
        <taxon>Microbulbiferaceae</taxon>
        <taxon>Microbulbifer</taxon>
    </lineage>
</organism>
<name>A0ABY9EC70_9GAMM</name>
<feature type="coiled-coil region" evidence="3">
    <location>
        <begin position="340"/>
        <end position="371"/>
    </location>
</feature>
<keyword evidence="1" id="KW-0378">Hydrolase</keyword>
<dbReference type="InterPro" id="IPR052016">
    <property type="entry name" value="Bact_Sigma-Reg"/>
</dbReference>
<feature type="coiled-coil region" evidence="3">
    <location>
        <begin position="122"/>
        <end position="153"/>
    </location>
</feature>
<keyword evidence="3" id="KW-0175">Coiled coil</keyword>
<dbReference type="Pfam" id="PF07228">
    <property type="entry name" value="SpoIIE"/>
    <property type="match status" value="1"/>
</dbReference>
<dbReference type="EMBL" id="CP098023">
    <property type="protein sequence ID" value="WKD49109.1"/>
    <property type="molecule type" value="Genomic_DNA"/>
</dbReference>
<dbReference type="PANTHER" id="PTHR43156">
    <property type="entry name" value="STAGE II SPORULATION PROTEIN E-RELATED"/>
    <property type="match status" value="1"/>
</dbReference>
<evidence type="ECO:0000313" key="6">
    <source>
        <dbReference type="Proteomes" id="UP001321520"/>
    </source>
</evidence>
<dbReference type="InterPro" id="IPR011006">
    <property type="entry name" value="CheY-like_superfamily"/>
</dbReference>
<dbReference type="Pfam" id="PF00072">
    <property type="entry name" value="Response_reg"/>
    <property type="match status" value="1"/>
</dbReference>
<evidence type="ECO:0000256" key="3">
    <source>
        <dbReference type="SAM" id="Coils"/>
    </source>
</evidence>
<dbReference type="Gene3D" id="1.20.5.390">
    <property type="entry name" value="L1 transposable element, trimerization domain"/>
    <property type="match status" value="1"/>
</dbReference>
<dbReference type="PANTHER" id="PTHR43156:SF2">
    <property type="entry name" value="STAGE II SPORULATION PROTEIN E"/>
    <property type="match status" value="1"/>
</dbReference>
<feature type="domain" description="Response regulatory" evidence="4">
    <location>
        <begin position="5"/>
        <end position="119"/>
    </location>
</feature>
<dbReference type="InterPro" id="IPR036457">
    <property type="entry name" value="PPM-type-like_dom_sf"/>
</dbReference>
<feature type="modified residue" description="4-aspartylphosphate" evidence="2">
    <location>
        <position position="54"/>
    </location>
</feature>
<evidence type="ECO:0000256" key="2">
    <source>
        <dbReference type="PROSITE-ProRule" id="PRU00169"/>
    </source>
</evidence>
<evidence type="ECO:0000313" key="5">
    <source>
        <dbReference type="EMBL" id="WKD49109.1"/>
    </source>
</evidence>
<keyword evidence="2" id="KW-0597">Phosphoprotein</keyword>
<dbReference type="Gene3D" id="3.40.50.2300">
    <property type="match status" value="1"/>
</dbReference>
<dbReference type="InterPro" id="IPR001789">
    <property type="entry name" value="Sig_transdc_resp-reg_receiver"/>
</dbReference>
<dbReference type="SUPFAM" id="SSF81606">
    <property type="entry name" value="PP2C-like"/>
    <property type="match status" value="1"/>
</dbReference>
<dbReference type="Gene3D" id="3.60.40.10">
    <property type="entry name" value="PPM-type phosphatase domain"/>
    <property type="match status" value="1"/>
</dbReference>
<proteinExistence type="predicted"/>
<accession>A0ABY9EC70</accession>
<dbReference type="SMART" id="SM00331">
    <property type="entry name" value="PP2C_SIG"/>
    <property type="match status" value="1"/>
</dbReference>
<dbReference type="RefSeq" id="WP_301414897.1">
    <property type="nucleotide sequence ID" value="NZ_CP098023.1"/>
</dbReference>
<evidence type="ECO:0000256" key="1">
    <source>
        <dbReference type="ARBA" id="ARBA00022801"/>
    </source>
</evidence>
<dbReference type="InterPro" id="IPR001932">
    <property type="entry name" value="PPM-type_phosphatase-like_dom"/>
</dbReference>
<dbReference type="SMART" id="SM00448">
    <property type="entry name" value="REC"/>
    <property type="match status" value="1"/>
</dbReference>
<protein>
    <submittedName>
        <fullName evidence="5">Fused response regulator/phosphatase</fullName>
    </submittedName>
</protein>
<dbReference type="PROSITE" id="PS50110">
    <property type="entry name" value="RESPONSE_REGULATORY"/>
    <property type="match status" value="1"/>
</dbReference>
<evidence type="ECO:0000259" key="4">
    <source>
        <dbReference type="PROSITE" id="PS50110"/>
    </source>
</evidence>
<reference evidence="5 6" key="1">
    <citation type="submission" date="2022-05" db="EMBL/GenBank/DDBJ databases">
        <title>Microbulbifer sp. nov., isolated from sponge.</title>
        <authorList>
            <person name="Gao L."/>
        </authorList>
    </citation>
    <scope>NUCLEOTIDE SEQUENCE [LARGE SCALE GENOMIC DNA]</scope>
    <source>
        <strain evidence="5 6">MI-G</strain>
    </source>
</reference>
<gene>
    <name evidence="5" type="ORF">M8T91_14580</name>
</gene>